<dbReference type="PaxDb" id="195103-CPF_1088"/>
<accession>A0A0H2YRG8</accession>
<feature type="domain" description="DUF6440" evidence="1">
    <location>
        <begin position="8"/>
        <end position="57"/>
    </location>
</feature>
<dbReference type="HOGENOM" id="CLU_173156_1_0_9"/>
<name>A0A0H2YRG8_CLOP1</name>
<evidence type="ECO:0000259" key="1">
    <source>
        <dbReference type="Pfam" id="PF20037"/>
    </source>
</evidence>
<evidence type="ECO:0000313" key="3">
    <source>
        <dbReference type="Proteomes" id="UP000001823"/>
    </source>
</evidence>
<dbReference type="GeneID" id="93002628"/>
<organism evidence="2 3">
    <name type="scientific">Clostridium perfringens (strain ATCC 13124 / DSM 756 / JCM 1290 / NCIMB 6125 / NCTC 8237 / Type A)</name>
    <dbReference type="NCBI Taxonomy" id="195103"/>
    <lineage>
        <taxon>Bacteria</taxon>
        <taxon>Bacillati</taxon>
        <taxon>Bacillota</taxon>
        <taxon>Clostridia</taxon>
        <taxon>Eubacteriales</taxon>
        <taxon>Clostridiaceae</taxon>
        <taxon>Clostridium</taxon>
    </lineage>
</organism>
<dbReference type="KEGG" id="cpf:CPF_1088"/>
<dbReference type="eggNOG" id="ENOG5033N90">
    <property type="taxonomic scope" value="Bacteria"/>
</dbReference>
<proteinExistence type="predicted"/>
<gene>
    <name evidence="2" type="ordered locus">CPF_1088</name>
</gene>
<evidence type="ECO:0000313" key="2">
    <source>
        <dbReference type="EMBL" id="ABG83513.1"/>
    </source>
</evidence>
<dbReference type="EMBL" id="CP000246">
    <property type="protein sequence ID" value="ABG83513.1"/>
    <property type="molecule type" value="Genomic_DNA"/>
</dbReference>
<reference evidence="2 3" key="1">
    <citation type="journal article" date="2006" name="Genome Res.">
        <title>Skewed genomic variability in strains of the toxigenic bacterial pathogen, Clostridium perfringens.</title>
        <authorList>
            <person name="Myers G.S."/>
            <person name="Rasko D.A."/>
            <person name="Cheung J.K."/>
            <person name="Ravel J."/>
            <person name="Seshadri R."/>
            <person name="Deboy R.T."/>
            <person name="Ren Q."/>
            <person name="Varga J."/>
            <person name="Awad M.M."/>
            <person name="Brinkac L.M."/>
            <person name="Daugherty S.C."/>
            <person name="Haft D.H."/>
            <person name="Dodson R.J."/>
            <person name="Madupu R."/>
            <person name="Nelson W.C."/>
            <person name="Rosovitz M.J."/>
            <person name="Sullivan S.A."/>
            <person name="Khouri H."/>
            <person name="Dimitrov G.I."/>
            <person name="Watkins K.L."/>
            <person name="Mulligan S."/>
            <person name="Benton J."/>
            <person name="Radune D."/>
            <person name="Fisher D.J."/>
            <person name="Atkins H.S."/>
            <person name="Hiscox T."/>
            <person name="Jost B.H."/>
            <person name="Billington S.J."/>
            <person name="Songer J.G."/>
            <person name="McClane B.A."/>
            <person name="Titball R.W."/>
            <person name="Rood J.I."/>
            <person name="Melville S.B."/>
            <person name="Paulsen I.T."/>
        </authorList>
    </citation>
    <scope>NUCLEOTIDE SEQUENCE [LARGE SCALE GENOMIC DNA]</scope>
    <source>
        <strain evidence="3">ATCC 13124 / DSM 756 / JCM 1290 / NCIMB 6125 / NCTC 8237 / S 107 / Type A</strain>
    </source>
</reference>
<dbReference type="AlphaFoldDB" id="A0A0H2YRG8"/>
<dbReference type="Pfam" id="PF20037">
    <property type="entry name" value="DUF6440"/>
    <property type="match status" value="1"/>
</dbReference>
<keyword evidence="3" id="KW-1185">Reference proteome</keyword>
<dbReference type="InterPro" id="IPR045515">
    <property type="entry name" value="DUF6440"/>
</dbReference>
<dbReference type="RefSeq" id="WP_011590557.1">
    <property type="nucleotide sequence ID" value="NC_008261.1"/>
</dbReference>
<sequence>MFSKKEKRFENKFIENLDFGTIIVLVDKKTGVNYLLAQGLNGCSLTPLLDSKGNVVVEK</sequence>
<dbReference type="Proteomes" id="UP000001823">
    <property type="component" value="Chromosome"/>
</dbReference>
<protein>
    <recommendedName>
        <fullName evidence="1">DUF6440 domain-containing protein</fullName>
    </recommendedName>
</protein>